<keyword evidence="4 10" id="KW-0732">Signal</keyword>
<feature type="chain" id="PRO_5046449329" evidence="10">
    <location>
        <begin position="33"/>
        <end position="1279"/>
    </location>
</feature>
<organism evidence="13 14">
    <name type="scientific">Kitasatospora herbaricolor</name>
    <dbReference type="NCBI Taxonomy" id="68217"/>
    <lineage>
        <taxon>Bacteria</taxon>
        <taxon>Bacillati</taxon>
        <taxon>Actinomycetota</taxon>
        <taxon>Actinomycetes</taxon>
        <taxon>Kitasatosporales</taxon>
        <taxon>Streptomycetaceae</taxon>
        <taxon>Kitasatospora</taxon>
    </lineage>
</organism>
<feature type="domain" description="Peptidase S8/S53" evidence="11">
    <location>
        <begin position="228"/>
        <end position="482"/>
    </location>
</feature>
<dbReference type="SUPFAM" id="SSF52025">
    <property type="entry name" value="PA domain"/>
    <property type="match status" value="1"/>
</dbReference>
<dbReference type="InterPro" id="IPR015500">
    <property type="entry name" value="Peptidase_S8_subtilisin-rel"/>
</dbReference>
<feature type="region of interest" description="Disordered" evidence="9">
    <location>
        <begin position="765"/>
        <end position="820"/>
    </location>
</feature>
<protein>
    <submittedName>
        <fullName evidence="13">S8 family serine peptidase</fullName>
    </submittedName>
</protein>
<dbReference type="PIRSF" id="PIRSF037852">
    <property type="entry name" value="Subtilisin_rel_SAV5721"/>
    <property type="match status" value="1"/>
</dbReference>
<dbReference type="PROSITE" id="PS51892">
    <property type="entry name" value="SUBTILASE"/>
    <property type="match status" value="1"/>
</dbReference>
<dbReference type="PANTHER" id="PTHR43399:SF4">
    <property type="entry name" value="CELL WALL-ASSOCIATED PROTEASE"/>
    <property type="match status" value="1"/>
</dbReference>
<dbReference type="PROSITE" id="PS00137">
    <property type="entry name" value="SUBTILASE_HIS"/>
    <property type="match status" value="1"/>
</dbReference>
<dbReference type="Gene3D" id="2.60.40.10">
    <property type="entry name" value="Immunoglobulins"/>
    <property type="match status" value="1"/>
</dbReference>
<dbReference type="InterPro" id="IPR051048">
    <property type="entry name" value="Peptidase_S8/S53_subtilisin"/>
</dbReference>
<evidence type="ECO:0000256" key="7">
    <source>
        <dbReference type="PROSITE-ProRule" id="PRU01240"/>
    </source>
</evidence>
<dbReference type="Gene3D" id="3.40.50.200">
    <property type="entry name" value="Peptidase S8/S53 domain"/>
    <property type="match status" value="1"/>
</dbReference>
<evidence type="ECO:0000259" key="11">
    <source>
        <dbReference type="Pfam" id="PF00082"/>
    </source>
</evidence>
<dbReference type="PANTHER" id="PTHR43399">
    <property type="entry name" value="SUBTILISIN-RELATED"/>
    <property type="match status" value="1"/>
</dbReference>
<name>A0ABZ1W3B3_9ACTN</name>
<dbReference type="SUPFAM" id="SSF52743">
    <property type="entry name" value="Subtilisin-like"/>
    <property type="match status" value="1"/>
</dbReference>
<dbReference type="InterPro" id="IPR022398">
    <property type="entry name" value="Peptidase_S8_His-AS"/>
</dbReference>
<evidence type="ECO:0000313" key="14">
    <source>
        <dbReference type="Proteomes" id="UP001432014"/>
    </source>
</evidence>
<dbReference type="InterPro" id="IPR023827">
    <property type="entry name" value="Peptidase_S8_Asp-AS"/>
</dbReference>
<dbReference type="InterPro" id="IPR000209">
    <property type="entry name" value="Peptidase_S8/S53_dom"/>
</dbReference>
<dbReference type="PRINTS" id="PR00723">
    <property type="entry name" value="SUBTILISIN"/>
</dbReference>
<dbReference type="EMBL" id="CP108482">
    <property type="protein sequence ID" value="WUS55328.1"/>
    <property type="molecule type" value="Genomic_DNA"/>
</dbReference>
<evidence type="ECO:0000256" key="1">
    <source>
        <dbReference type="ARBA" id="ARBA00011073"/>
    </source>
</evidence>
<dbReference type="PROSITE" id="PS00136">
    <property type="entry name" value="SUBTILASE_ASP"/>
    <property type="match status" value="1"/>
</dbReference>
<evidence type="ECO:0000259" key="12">
    <source>
        <dbReference type="Pfam" id="PF02225"/>
    </source>
</evidence>
<gene>
    <name evidence="13" type="ORF">OG469_07240</name>
</gene>
<reference evidence="13 14" key="1">
    <citation type="submission" date="2022-10" db="EMBL/GenBank/DDBJ databases">
        <title>The complete genomes of actinobacterial strains from the NBC collection.</title>
        <authorList>
            <person name="Joergensen T.S."/>
            <person name="Alvarez Arevalo M."/>
            <person name="Sterndorff E.B."/>
            <person name="Faurdal D."/>
            <person name="Vuksanovic O."/>
            <person name="Mourched A.-S."/>
            <person name="Charusanti P."/>
            <person name="Shaw S."/>
            <person name="Blin K."/>
            <person name="Weber T."/>
        </authorList>
    </citation>
    <scope>NUCLEOTIDE SEQUENCE [LARGE SCALE GENOMIC DNA]</scope>
    <source>
        <strain evidence="13 14">NBC_01247</strain>
    </source>
</reference>
<feature type="compositionally biased region" description="Low complexity" evidence="9">
    <location>
        <begin position="774"/>
        <end position="799"/>
    </location>
</feature>
<proteinExistence type="inferred from homology"/>
<feature type="active site" description="Charge relay system" evidence="7">
    <location>
        <position position="269"/>
    </location>
</feature>
<feature type="signal peptide" evidence="10">
    <location>
        <begin position="1"/>
        <end position="32"/>
    </location>
</feature>
<dbReference type="Proteomes" id="UP001432014">
    <property type="component" value="Chromosome"/>
</dbReference>
<comment type="similarity">
    <text evidence="1 7 8">Belongs to the peptidase S8 family.</text>
</comment>
<dbReference type="RefSeq" id="WP_329500054.1">
    <property type="nucleotide sequence ID" value="NZ_CP108460.1"/>
</dbReference>
<keyword evidence="3 7" id="KW-0645">Protease</keyword>
<accession>A0ABZ1W3B3</accession>
<feature type="active site" description="Charge relay system" evidence="7">
    <location>
        <position position="237"/>
    </location>
</feature>
<evidence type="ECO:0000256" key="4">
    <source>
        <dbReference type="ARBA" id="ARBA00022729"/>
    </source>
</evidence>
<keyword evidence="5 7" id="KW-0378">Hydrolase</keyword>
<evidence type="ECO:0000256" key="2">
    <source>
        <dbReference type="ARBA" id="ARBA00022525"/>
    </source>
</evidence>
<dbReference type="InterPro" id="IPR003137">
    <property type="entry name" value="PA_domain"/>
</dbReference>
<keyword evidence="6 7" id="KW-0720">Serine protease</keyword>
<keyword evidence="2" id="KW-0964">Secreted</keyword>
<dbReference type="Gene3D" id="3.50.30.30">
    <property type="match status" value="1"/>
</dbReference>
<dbReference type="Pfam" id="PF02225">
    <property type="entry name" value="PA"/>
    <property type="match status" value="1"/>
</dbReference>
<dbReference type="InterPro" id="IPR036852">
    <property type="entry name" value="Peptidase_S8/S53_dom_sf"/>
</dbReference>
<feature type="active site" description="Charge relay system" evidence="7">
    <location>
        <position position="442"/>
    </location>
</feature>
<evidence type="ECO:0000256" key="9">
    <source>
        <dbReference type="SAM" id="MobiDB-lite"/>
    </source>
</evidence>
<evidence type="ECO:0000256" key="3">
    <source>
        <dbReference type="ARBA" id="ARBA00022670"/>
    </source>
</evidence>
<evidence type="ECO:0000256" key="6">
    <source>
        <dbReference type="ARBA" id="ARBA00022825"/>
    </source>
</evidence>
<dbReference type="Pfam" id="PF00082">
    <property type="entry name" value="Peptidase_S8"/>
    <property type="match status" value="1"/>
</dbReference>
<dbReference type="InterPro" id="IPR017296">
    <property type="entry name" value="Peptidase_S8A_SAM-P45"/>
</dbReference>
<dbReference type="InterPro" id="IPR046450">
    <property type="entry name" value="PA_dom_sf"/>
</dbReference>
<evidence type="ECO:0000313" key="13">
    <source>
        <dbReference type="EMBL" id="WUS55328.1"/>
    </source>
</evidence>
<dbReference type="InterPro" id="IPR013783">
    <property type="entry name" value="Ig-like_fold"/>
</dbReference>
<dbReference type="PROSITE" id="PS00138">
    <property type="entry name" value="SUBTILASE_SER"/>
    <property type="match status" value="1"/>
</dbReference>
<dbReference type="InterPro" id="IPR023828">
    <property type="entry name" value="Peptidase_S8_Ser-AS"/>
</dbReference>
<evidence type="ECO:0000256" key="5">
    <source>
        <dbReference type="ARBA" id="ARBA00022801"/>
    </source>
</evidence>
<feature type="domain" description="PA" evidence="12">
    <location>
        <begin position="836"/>
        <end position="913"/>
    </location>
</feature>
<evidence type="ECO:0000256" key="10">
    <source>
        <dbReference type="SAM" id="SignalP"/>
    </source>
</evidence>
<sequence length="1279" mass="133512">MTQIRRRVPLLAGATALLLGTGILLPPTSAYAAPGATAPTAAAPSSTYDLTLVTGDVVHYTDGPGSQDTVTVDRPEGARGGVHVQQSGGDIHVLPDEAQPLLAAGKLDQRLFDITALVRMGYDDARSGGMPLIATYGKPALAARSLPPAPAGSTVVRQLASIGGAALKARSTQARAFWNDLAPKPAARSLNEAKGIEKLWLDGRVEASLKESVPQVNAPQAWAAGFDGSGRKVAVLDTGVDSTHPDVKDRIAGEQSFVPGQAVTDGNGHGTHVASTVAGSGAASAGAYKGVAPGASLLIGKVLSDEGSGQDSWIIAGMEWAKAQGADVVSMSLGSSVPDDGTDPMAQAVDALSADGGPLYVIAAGNAYGAGTIGAPGSASAALTVAAVDKQDGRADFSSMGPLSGSYGLKPDISAPGVDITAARSQALATGSGMYQTMSGTSMATPHVAGAAAILKQRHPEWSGQQLKEALMSSSKVLPGFTPYEQGTGRLDVLAAVNSTVEATGSVEAAVYRWPTAGAAPATRTVGYRNTGPAAVTLNLATDTADAAYSLSARTVTVPAGGTADVTLTLDPAGVPNATTFSGQVLATDPASGAVVAHTGFALQKERELYDYTVKLTGRDGKPAAGVVVLAEKDDPNMSPIAVDGERTLRLPPGTYATWAALDVSGDQPDSLGMAVLIDPETVLSGPATVRLDASKARKVSAAVPQRSQQRQLRWDFARTFGNGNVLRDAYVMPPAYDALYASPTEKVTDGSFSYLTRWRLGEPAVDLRPNGKGRQPQQPELEQQEQQGRQGEQAGQEQSDGHGGQGGQGPEATAQAGATVTDGSAELRAVYAGQGAAADYTGLDVRGKAVVVRRADAVPPAQRAANALAAGAKLLVVVNDGPGRLMEYYADDQGTATPLTVVSVMRDAGAALIASAQRGRFDLDVTQRKDTRYLYDLLDQHDGAVPDRPLAYTPDPKRDLAKVEATYNGFRTVPGGGYRYDIPAWGPGIGFAEKETYPSTRTEWVSEQRGSGFWYEDHAVYSPGYETELAEMRGGRDTYRPGRTYRTDWFGGIQRPRLGTGYWGPTRSIYDDIQFNVSMWTDNGAGHSGSMPDDEYDTTTYALYRGDTLVKSGAGRAGYGWEQPAEEQPYRLVLDSRRDAGAWKTSTRTHTEWGFRSGRIPQDGPFQQDIKLLQLDYDVATDTAGDVKAGGSTRIGLAAATQEWLDGVTKASSATLSVSFDDGATWSAAKLKRDGAGAWTADVKLPRTPGGFVSLRAGASDGKGGSVSQEIIRAFGLR</sequence>
<keyword evidence="14" id="KW-1185">Reference proteome</keyword>
<evidence type="ECO:0000256" key="8">
    <source>
        <dbReference type="RuleBase" id="RU003355"/>
    </source>
</evidence>